<reference evidence="1" key="2">
    <citation type="submission" date="2020-09" db="EMBL/GenBank/DDBJ databases">
        <authorList>
            <person name="Sun Q."/>
            <person name="Ohkuma M."/>
        </authorList>
    </citation>
    <scope>NUCLEOTIDE SEQUENCE</scope>
    <source>
        <strain evidence="1">JCM 10088</strain>
    </source>
</reference>
<proteinExistence type="predicted"/>
<dbReference type="Proteomes" id="UP000610960">
    <property type="component" value="Unassembled WGS sequence"/>
</dbReference>
<comment type="caution">
    <text evidence="1">The sequence shown here is derived from an EMBL/GenBank/DDBJ whole genome shotgun (WGS) entry which is preliminary data.</text>
</comment>
<dbReference type="AlphaFoldDB" id="A0A830GXK6"/>
<keyword evidence="2" id="KW-1185">Reference proteome</keyword>
<sequence>MIGKAFYGELQSLGPFIYPNSTLSMALSLNYKAETYLNESNCQAALNYSVEAINMERSIFYSIIKNPPNSEPELFCPLNIGIAYAYLNYAKEIGTRLGNASLVLSASNALRSASCNESFIAKAREIYLMAYSEAIASYNSSIYGITAKLLGKFIADNSTGSLRSVTYIIKSQYGKAAEAAVMASMKGLINYLNVTFSEYLSSGNIVGLASMNGKAKLLASLIGLARQAGINASQYSSELNSIYNYINSSRDIEGNGLNETQLQQVENELRLLTKIGHGGLRSLWLNVSSQFNVASAMMNLSNYEAFIESLRESQGVSSNIVGVPIPEPMREELSRMFNITIGNASLAYQYLNLCGNYLNELKQSIEDNSTLVEIAYYSWRVHVYCPMAFNYLMLTKLDLALIERMRANHLGSSGNSTSSMPG</sequence>
<evidence type="ECO:0000313" key="1">
    <source>
        <dbReference type="EMBL" id="GGP22390.1"/>
    </source>
</evidence>
<organism evidence="1 2">
    <name type="scientific">Thermocladium modestius</name>
    <dbReference type="NCBI Taxonomy" id="62609"/>
    <lineage>
        <taxon>Archaea</taxon>
        <taxon>Thermoproteota</taxon>
        <taxon>Thermoprotei</taxon>
        <taxon>Thermoproteales</taxon>
        <taxon>Thermoproteaceae</taxon>
        <taxon>Thermocladium</taxon>
    </lineage>
</organism>
<evidence type="ECO:0000313" key="2">
    <source>
        <dbReference type="Proteomes" id="UP000610960"/>
    </source>
</evidence>
<gene>
    <name evidence="1" type="ORF">GCM10007981_18260</name>
</gene>
<dbReference type="EMBL" id="BMNL01000004">
    <property type="protein sequence ID" value="GGP22390.1"/>
    <property type="molecule type" value="Genomic_DNA"/>
</dbReference>
<reference evidence="1" key="1">
    <citation type="journal article" date="2014" name="Int. J. Syst. Evol. Microbiol.">
        <title>Complete genome sequence of Corynebacterium casei LMG S-19264T (=DSM 44701T), isolated from a smear-ripened cheese.</title>
        <authorList>
            <consortium name="US DOE Joint Genome Institute (JGI-PGF)"/>
            <person name="Walter F."/>
            <person name="Albersmeier A."/>
            <person name="Kalinowski J."/>
            <person name="Ruckert C."/>
        </authorList>
    </citation>
    <scope>NUCLEOTIDE SEQUENCE</scope>
    <source>
        <strain evidence="1">JCM 10088</strain>
    </source>
</reference>
<name>A0A830GXK6_9CREN</name>
<accession>A0A830GXK6</accession>
<protein>
    <submittedName>
        <fullName evidence="1">Uncharacterized protein</fullName>
    </submittedName>
</protein>